<dbReference type="OrthoDB" id="6373292at2759"/>
<name>E9GAD2_DAPPU</name>
<evidence type="ECO:0000256" key="1">
    <source>
        <dbReference type="SAM" id="Phobius"/>
    </source>
</evidence>
<keyword evidence="1" id="KW-0812">Transmembrane</keyword>
<feature type="transmembrane region" description="Helical" evidence="1">
    <location>
        <begin position="124"/>
        <end position="146"/>
    </location>
</feature>
<feature type="transmembrane region" description="Helical" evidence="1">
    <location>
        <begin position="36"/>
        <end position="58"/>
    </location>
</feature>
<keyword evidence="1" id="KW-0472">Membrane</keyword>
<dbReference type="KEGG" id="dpx:DAPPUDRAFT_315648"/>
<organism evidence="2 3">
    <name type="scientific">Daphnia pulex</name>
    <name type="common">Water flea</name>
    <dbReference type="NCBI Taxonomy" id="6669"/>
    <lineage>
        <taxon>Eukaryota</taxon>
        <taxon>Metazoa</taxon>
        <taxon>Ecdysozoa</taxon>
        <taxon>Arthropoda</taxon>
        <taxon>Crustacea</taxon>
        <taxon>Branchiopoda</taxon>
        <taxon>Diplostraca</taxon>
        <taxon>Cladocera</taxon>
        <taxon>Anomopoda</taxon>
        <taxon>Daphniidae</taxon>
        <taxon>Daphnia</taxon>
    </lineage>
</organism>
<keyword evidence="1" id="KW-1133">Transmembrane helix</keyword>
<accession>E9GAD2</accession>
<dbReference type="AlphaFoldDB" id="E9GAD2"/>
<sequence length="201" mass="23025">MVQLRNRFNGSAAGLHRLLYFLGLDPAPGSKCKTIIWGWLCFMVMSQAGLFVFLVRSAPHLKGFLINLPATLPLFDRSIRLFSVSFIHLILLLKLGGILDSMCRQLNLVDLELHQPNLSKVRKVSIAGVIWTLFVCNSQTIFSMYVESFERKKESFFPFLETIQQFIRIESYMILDVSVVIFSASGQLLVTFYQQLVHHCY</sequence>
<proteinExistence type="predicted"/>
<evidence type="ECO:0000313" key="2">
    <source>
        <dbReference type="EMBL" id="EFX83730.1"/>
    </source>
</evidence>
<reference evidence="2 3" key="1">
    <citation type="journal article" date="2011" name="Science">
        <title>The ecoresponsive genome of Daphnia pulex.</title>
        <authorList>
            <person name="Colbourne J.K."/>
            <person name="Pfrender M.E."/>
            <person name="Gilbert D."/>
            <person name="Thomas W.K."/>
            <person name="Tucker A."/>
            <person name="Oakley T.H."/>
            <person name="Tokishita S."/>
            <person name="Aerts A."/>
            <person name="Arnold G.J."/>
            <person name="Basu M.K."/>
            <person name="Bauer D.J."/>
            <person name="Caceres C.E."/>
            <person name="Carmel L."/>
            <person name="Casola C."/>
            <person name="Choi J.H."/>
            <person name="Detter J.C."/>
            <person name="Dong Q."/>
            <person name="Dusheyko S."/>
            <person name="Eads B.D."/>
            <person name="Frohlich T."/>
            <person name="Geiler-Samerotte K.A."/>
            <person name="Gerlach D."/>
            <person name="Hatcher P."/>
            <person name="Jogdeo S."/>
            <person name="Krijgsveld J."/>
            <person name="Kriventseva E.V."/>
            <person name="Kultz D."/>
            <person name="Laforsch C."/>
            <person name="Lindquist E."/>
            <person name="Lopez J."/>
            <person name="Manak J.R."/>
            <person name="Muller J."/>
            <person name="Pangilinan J."/>
            <person name="Patwardhan R.P."/>
            <person name="Pitluck S."/>
            <person name="Pritham E.J."/>
            <person name="Rechtsteiner A."/>
            <person name="Rho M."/>
            <person name="Rogozin I.B."/>
            <person name="Sakarya O."/>
            <person name="Salamov A."/>
            <person name="Schaack S."/>
            <person name="Shapiro H."/>
            <person name="Shiga Y."/>
            <person name="Skalitzky C."/>
            <person name="Smith Z."/>
            <person name="Souvorov A."/>
            <person name="Sung W."/>
            <person name="Tang Z."/>
            <person name="Tsuchiya D."/>
            <person name="Tu H."/>
            <person name="Vos H."/>
            <person name="Wang M."/>
            <person name="Wolf Y.I."/>
            <person name="Yamagata H."/>
            <person name="Yamada T."/>
            <person name="Ye Y."/>
            <person name="Shaw J.R."/>
            <person name="Andrews J."/>
            <person name="Crease T.J."/>
            <person name="Tang H."/>
            <person name="Lucas S.M."/>
            <person name="Robertson H.M."/>
            <person name="Bork P."/>
            <person name="Koonin E.V."/>
            <person name="Zdobnov E.M."/>
            <person name="Grigoriev I.V."/>
            <person name="Lynch M."/>
            <person name="Boore J.L."/>
        </authorList>
    </citation>
    <scope>NUCLEOTIDE SEQUENCE [LARGE SCALE GENOMIC DNA]</scope>
</reference>
<dbReference type="InParanoid" id="E9GAD2"/>
<dbReference type="EMBL" id="GL732536">
    <property type="protein sequence ID" value="EFX83730.1"/>
    <property type="molecule type" value="Genomic_DNA"/>
</dbReference>
<feature type="transmembrane region" description="Helical" evidence="1">
    <location>
        <begin position="79"/>
        <end position="99"/>
    </location>
</feature>
<dbReference type="HOGENOM" id="CLU_1361653_0_0_1"/>
<protein>
    <submittedName>
        <fullName evidence="2">Uncharacterized protein</fullName>
    </submittedName>
</protein>
<gene>
    <name evidence="2" type="ORF">DAPPUDRAFT_315648</name>
</gene>
<evidence type="ECO:0000313" key="3">
    <source>
        <dbReference type="Proteomes" id="UP000000305"/>
    </source>
</evidence>
<dbReference type="Proteomes" id="UP000000305">
    <property type="component" value="Unassembled WGS sequence"/>
</dbReference>
<keyword evidence="3" id="KW-1185">Reference proteome</keyword>